<name>A0A4U1L103_9SPHN</name>
<protein>
    <submittedName>
        <fullName evidence="2">GIY-YIG nuclease family protein</fullName>
    </submittedName>
</protein>
<gene>
    <name evidence="2" type="ORF">FBR43_05125</name>
</gene>
<comment type="caution">
    <text evidence="2">The sequence shown here is derived from an EMBL/GenBank/DDBJ whole genome shotgun (WGS) entry which is preliminary data.</text>
</comment>
<dbReference type="EMBL" id="SWKR01000002">
    <property type="protein sequence ID" value="TKD50204.1"/>
    <property type="molecule type" value="Genomic_DNA"/>
</dbReference>
<dbReference type="RefSeq" id="WP_136942147.1">
    <property type="nucleotide sequence ID" value="NZ_SWKR01000002.1"/>
</dbReference>
<organism evidence="2 3">
    <name type="scientific">Sphingomonas baiyangensis</name>
    <dbReference type="NCBI Taxonomy" id="2572576"/>
    <lineage>
        <taxon>Bacteria</taxon>
        <taxon>Pseudomonadati</taxon>
        <taxon>Pseudomonadota</taxon>
        <taxon>Alphaproteobacteria</taxon>
        <taxon>Sphingomonadales</taxon>
        <taxon>Sphingomonadaceae</taxon>
        <taxon>Sphingomonas</taxon>
    </lineage>
</organism>
<evidence type="ECO:0000313" key="2">
    <source>
        <dbReference type="EMBL" id="TKD50204.1"/>
    </source>
</evidence>
<dbReference type="AlphaFoldDB" id="A0A4U1L103"/>
<dbReference type="Pfam" id="PF13455">
    <property type="entry name" value="MUG113"/>
    <property type="match status" value="1"/>
</dbReference>
<dbReference type="OrthoDB" id="7596912at2"/>
<evidence type="ECO:0000259" key="1">
    <source>
        <dbReference type="SMART" id="SM00974"/>
    </source>
</evidence>
<feature type="domain" description="Bacteriophage T5 Orf172 DNA-binding" evidence="1">
    <location>
        <begin position="13"/>
        <end position="87"/>
    </location>
</feature>
<evidence type="ECO:0000313" key="3">
    <source>
        <dbReference type="Proteomes" id="UP000309138"/>
    </source>
</evidence>
<proteinExistence type="predicted"/>
<dbReference type="Proteomes" id="UP000309138">
    <property type="component" value="Unassembled WGS sequence"/>
</dbReference>
<dbReference type="SMART" id="SM00974">
    <property type="entry name" value="T5orf172"/>
    <property type="match status" value="1"/>
</dbReference>
<reference evidence="2 3" key="1">
    <citation type="submission" date="2019-04" db="EMBL/GenBank/DDBJ databases">
        <authorList>
            <person name="Yang Y."/>
            <person name="Wei D."/>
        </authorList>
    </citation>
    <scope>NUCLEOTIDE SEQUENCE [LARGE SCALE GENOMIC DNA]</scope>
    <source>
        <strain evidence="2 3">L-1-4w-11</strain>
    </source>
</reference>
<keyword evidence="3" id="KW-1185">Reference proteome</keyword>
<sequence length="106" mass="12092">MSEPSGYIYLIACNSPLSVKIGYTRKDPRIRLQQLQTGCPSRLVLLGWFPGDRADELAYHAELAEHRLTGEWFAVNERSSPKLVNPLTIMRINNRVYGYEPEPVCI</sequence>
<dbReference type="InterPro" id="IPR018306">
    <property type="entry name" value="Phage_T5_Orf172_DNA-bd"/>
</dbReference>
<accession>A0A4U1L103</accession>